<proteinExistence type="predicted"/>
<dbReference type="InterPro" id="IPR025671">
    <property type="entry name" value="HXXEE"/>
</dbReference>
<keyword evidence="1" id="KW-0812">Transmembrane</keyword>
<protein>
    <recommendedName>
        <fullName evidence="4">HXXEE domain-containing protein</fullName>
    </recommendedName>
</protein>
<accession>A0A1H9RLQ1</accession>
<sequence>MFQSSFIIWILPILFMIHDFEEIIMVRAWKKRHRKKFSSAKRPFFGNTTNTAAFSIAVLEEFLLLSGASFFTQSTENFSIYFSLFLAYTLHLFVHFLMSIKVKIYVPGLLTAILQFPLCCYLLLQLYKEITDSSLTLLLTCIVCTILAFANLLLLHRLMEKFDAWLVQYGARVN</sequence>
<dbReference type="RefSeq" id="WP_092650975.1">
    <property type="nucleotide sequence ID" value="NZ_FOHA01000004.1"/>
</dbReference>
<feature type="transmembrane region" description="Helical" evidence="1">
    <location>
        <begin position="78"/>
        <end position="97"/>
    </location>
</feature>
<dbReference type="Pfam" id="PF13787">
    <property type="entry name" value="HXXEE"/>
    <property type="match status" value="1"/>
</dbReference>
<reference evidence="2 3" key="1">
    <citation type="submission" date="2016-10" db="EMBL/GenBank/DDBJ databases">
        <authorList>
            <person name="de Groot N.N."/>
        </authorList>
    </citation>
    <scope>NUCLEOTIDE SEQUENCE [LARGE SCALE GENOMIC DNA]</scope>
    <source>
        <strain evidence="2 3">DSM 13760</strain>
    </source>
</reference>
<gene>
    <name evidence="2" type="ORF">SAMN04488559_104139</name>
</gene>
<feature type="transmembrane region" description="Helical" evidence="1">
    <location>
        <begin position="136"/>
        <end position="155"/>
    </location>
</feature>
<evidence type="ECO:0000313" key="2">
    <source>
        <dbReference type="EMBL" id="SER73518.1"/>
    </source>
</evidence>
<dbReference type="EMBL" id="FOHA01000004">
    <property type="protein sequence ID" value="SER73518.1"/>
    <property type="molecule type" value="Genomic_DNA"/>
</dbReference>
<keyword evidence="1" id="KW-0472">Membrane</keyword>
<feature type="transmembrane region" description="Helical" evidence="1">
    <location>
        <begin position="50"/>
        <end position="72"/>
    </location>
</feature>
<dbReference type="Proteomes" id="UP000198948">
    <property type="component" value="Unassembled WGS sequence"/>
</dbReference>
<feature type="transmembrane region" description="Helical" evidence="1">
    <location>
        <begin position="6"/>
        <end position="29"/>
    </location>
</feature>
<keyword evidence="3" id="KW-1185">Reference proteome</keyword>
<dbReference type="AlphaFoldDB" id="A0A1H9RLQ1"/>
<dbReference type="STRING" id="142588.SAMN04488559_104139"/>
<dbReference type="OrthoDB" id="5195477at2"/>
<evidence type="ECO:0000256" key="1">
    <source>
        <dbReference type="SAM" id="Phobius"/>
    </source>
</evidence>
<keyword evidence="1" id="KW-1133">Transmembrane helix</keyword>
<evidence type="ECO:0008006" key="4">
    <source>
        <dbReference type="Google" id="ProtNLM"/>
    </source>
</evidence>
<evidence type="ECO:0000313" key="3">
    <source>
        <dbReference type="Proteomes" id="UP000198948"/>
    </source>
</evidence>
<feature type="transmembrane region" description="Helical" evidence="1">
    <location>
        <begin position="104"/>
        <end position="124"/>
    </location>
</feature>
<name>A0A1H9RLQ1_9LACT</name>
<organism evidence="2 3">
    <name type="scientific">Isobaculum melis</name>
    <dbReference type="NCBI Taxonomy" id="142588"/>
    <lineage>
        <taxon>Bacteria</taxon>
        <taxon>Bacillati</taxon>
        <taxon>Bacillota</taxon>
        <taxon>Bacilli</taxon>
        <taxon>Lactobacillales</taxon>
        <taxon>Carnobacteriaceae</taxon>
        <taxon>Isobaculum</taxon>
    </lineage>
</organism>